<dbReference type="EMBL" id="KN831773">
    <property type="protein sequence ID" value="KIM44406.1"/>
    <property type="molecule type" value="Genomic_DNA"/>
</dbReference>
<feature type="compositionally biased region" description="Low complexity" evidence="4">
    <location>
        <begin position="817"/>
        <end position="840"/>
    </location>
</feature>
<feature type="compositionally biased region" description="Basic residues" evidence="4">
    <location>
        <begin position="468"/>
        <end position="482"/>
    </location>
</feature>
<dbReference type="InterPro" id="IPR021622">
    <property type="entry name" value="Afadin/alpha-actinin-bd"/>
</dbReference>
<sequence length="875" mass="94172">METPKKLVHWNLESPSLSNLNSPFFNATYESSVDSTSSLEFINSQLVAHGFVPSPGLSLNGISNDDSARVVKCLLGMLSQRMEDMSRTEELTTKLRTLSYDHERMVSMYRTATDKGANAEREMNLHKSRLAATLKTLQTSESAHKQTAAELQRTRIALQGVRATHHAEIRKKEKEVDRVMEKWQKLADAQAKLSGVPSGMRCANVAVVEGTEVLGKGQGFLEIALDEAEKARAQLGDENLLLRKLVLKAVNEIQSILHQARSLLPNESITELPVPFTMSTLFPLFPPKAASDKLFTLFADFRTTLESLSQPAAQSTATPPPAVPTADIERLQGIIANLKEELARSQKQSMAHMTETQAMFDKFAEDHRIATGEIGEMSIELMSAPLKDEERERLDILRKELDMERQKFTDAAIKFGKEKAALEAERIKFLDEKRSWQVEIMLADLPPTPAPPVSPKKPPPAFALSPKKSPHVSPHKSPRRSPAKNITVGKVGSGRKAHRVSRKSLASPVKVTISYETEYMPPIPAPSFASMKSLAPPSSLLPTSFVLPPPSPRASLPTKPALPPSLPDSPPNDSSTTPSLELTPPSTPPESSSSSEHDPSTPAVRRPFPVAKPFAQRMIHAYSPAKPSPLSRILMLGDSPLTPSLNLANPDNSFSPTPGALETVAEELAEDDLGGYKYGSRFPDGQQEPQMSLAAELGVESPPDTPLQEKRVEPNVAVVAPVPVVVAPANLFNRQRVFHHPDSVGNKKPNTFSAAEKGKARAVDVAPATRAPRTSGLGEKENSNSKEKKKPLGLAGNAAGPATRKVLPTGAGGKPTSSTKAPGKSAAAPAPSAATAAKPRAPIKPPAPSLPGAGGPRRVLITSAEAPPLAKGWKG</sequence>
<feature type="compositionally biased region" description="Basic residues" evidence="4">
    <location>
        <begin position="493"/>
        <end position="502"/>
    </location>
</feature>
<proteinExistence type="inferred from homology"/>
<feature type="compositionally biased region" description="Pro residues" evidence="4">
    <location>
        <begin position="446"/>
        <end position="461"/>
    </location>
</feature>
<evidence type="ECO:0000256" key="1">
    <source>
        <dbReference type="ARBA" id="ARBA00009291"/>
    </source>
</evidence>
<name>A0A0C3CKU2_HEBCY</name>
<feature type="region of interest" description="Disordered" evidence="4">
    <location>
        <begin position="740"/>
        <end position="875"/>
    </location>
</feature>
<dbReference type="PANTHER" id="PTHR47057">
    <property type="entry name" value="AFADIN/ALPHA-ACTININ-BINDING"/>
    <property type="match status" value="1"/>
</dbReference>
<dbReference type="HOGENOM" id="CLU_016779_0_0_1"/>
<comment type="similarity">
    <text evidence="1">Belongs to the ADIP family.</text>
</comment>
<feature type="compositionally biased region" description="Low complexity" evidence="4">
    <location>
        <begin position="792"/>
        <end position="802"/>
    </location>
</feature>
<dbReference type="PANTHER" id="PTHR47057:SF1">
    <property type="entry name" value="AFADIN_ALPHA-ACTININ-BINDING PROTEIN"/>
    <property type="match status" value="1"/>
</dbReference>
<feature type="compositionally biased region" description="Low complexity" evidence="4">
    <location>
        <begin position="571"/>
        <end position="594"/>
    </location>
</feature>
<protein>
    <recommendedName>
        <fullName evidence="7">Afadin and alpha-actinin-binding-domain-containing protein</fullName>
    </recommendedName>
</protein>
<evidence type="ECO:0008006" key="7">
    <source>
        <dbReference type="Google" id="ProtNLM"/>
    </source>
</evidence>
<reference evidence="6" key="2">
    <citation type="submission" date="2015-01" db="EMBL/GenBank/DDBJ databases">
        <title>Evolutionary Origins and Diversification of the Mycorrhizal Mutualists.</title>
        <authorList>
            <consortium name="DOE Joint Genome Institute"/>
            <consortium name="Mycorrhizal Genomics Consortium"/>
            <person name="Kohler A."/>
            <person name="Kuo A."/>
            <person name="Nagy L.G."/>
            <person name="Floudas D."/>
            <person name="Copeland A."/>
            <person name="Barry K.W."/>
            <person name="Cichocki N."/>
            <person name="Veneault-Fourrey C."/>
            <person name="LaButti K."/>
            <person name="Lindquist E.A."/>
            <person name="Lipzen A."/>
            <person name="Lundell T."/>
            <person name="Morin E."/>
            <person name="Murat C."/>
            <person name="Riley R."/>
            <person name="Ohm R."/>
            <person name="Sun H."/>
            <person name="Tunlid A."/>
            <person name="Henrissat B."/>
            <person name="Grigoriev I.V."/>
            <person name="Hibbett D.S."/>
            <person name="Martin F."/>
        </authorList>
    </citation>
    <scope>NUCLEOTIDE SEQUENCE [LARGE SCALE GENOMIC DNA]</scope>
    <source>
        <strain evidence="6">h7</strain>
    </source>
</reference>
<dbReference type="OrthoDB" id="312015at2759"/>
<evidence type="ECO:0000313" key="5">
    <source>
        <dbReference type="EMBL" id="KIM44406.1"/>
    </source>
</evidence>
<dbReference type="Proteomes" id="UP000053424">
    <property type="component" value="Unassembled WGS sequence"/>
</dbReference>
<feature type="region of interest" description="Disordered" evidence="4">
    <location>
        <begin position="545"/>
        <end position="607"/>
    </location>
</feature>
<evidence type="ECO:0000256" key="3">
    <source>
        <dbReference type="SAM" id="Coils"/>
    </source>
</evidence>
<evidence type="ECO:0000313" key="6">
    <source>
        <dbReference type="Proteomes" id="UP000053424"/>
    </source>
</evidence>
<feature type="compositionally biased region" description="Pro residues" evidence="4">
    <location>
        <begin position="560"/>
        <end position="570"/>
    </location>
</feature>
<gene>
    <name evidence="5" type="ORF">M413DRAFT_352517</name>
</gene>
<dbReference type="STRING" id="686832.A0A0C3CKU2"/>
<dbReference type="Pfam" id="PF11559">
    <property type="entry name" value="ADIP"/>
    <property type="match status" value="1"/>
</dbReference>
<feature type="region of interest" description="Disordered" evidence="4">
    <location>
        <begin position="446"/>
        <end position="506"/>
    </location>
</feature>
<feature type="non-terminal residue" evidence="5">
    <location>
        <position position="875"/>
    </location>
</feature>
<evidence type="ECO:0000256" key="4">
    <source>
        <dbReference type="SAM" id="MobiDB-lite"/>
    </source>
</evidence>
<dbReference type="AlphaFoldDB" id="A0A0C3CKU2"/>
<feature type="coiled-coil region" evidence="3">
    <location>
        <begin position="328"/>
        <end position="355"/>
    </location>
</feature>
<accession>A0A0C3CKU2</accession>
<evidence type="ECO:0000256" key="2">
    <source>
        <dbReference type="ARBA" id="ARBA00023054"/>
    </source>
</evidence>
<keyword evidence="6" id="KW-1185">Reference proteome</keyword>
<organism evidence="5 6">
    <name type="scientific">Hebeloma cylindrosporum</name>
    <dbReference type="NCBI Taxonomy" id="76867"/>
    <lineage>
        <taxon>Eukaryota</taxon>
        <taxon>Fungi</taxon>
        <taxon>Dikarya</taxon>
        <taxon>Basidiomycota</taxon>
        <taxon>Agaricomycotina</taxon>
        <taxon>Agaricomycetes</taxon>
        <taxon>Agaricomycetidae</taxon>
        <taxon>Agaricales</taxon>
        <taxon>Agaricineae</taxon>
        <taxon>Hymenogastraceae</taxon>
        <taxon>Hebeloma</taxon>
    </lineage>
</organism>
<reference evidence="5 6" key="1">
    <citation type="submission" date="2014-04" db="EMBL/GenBank/DDBJ databases">
        <authorList>
            <consortium name="DOE Joint Genome Institute"/>
            <person name="Kuo A."/>
            <person name="Gay G."/>
            <person name="Dore J."/>
            <person name="Kohler A."/>
            <person name="Nagy L.G."/>
            <person name="Floudas D."/>
            <person name="Copeland A."/>
            <person name="Barry K.W."/>
            <person name="Cichocki N."/>
            <person name="Veneault-Fourrey C."/>
            <person name="LaButti K."/>
            <person name="Lindquist E.A."/>
            <person name="Lipzen A."/>
            <person name="Lundell T."/>
            <person name="Morin E."/>
            <person name="Murat C."/>
            <person name="Sun H."/>
            <person name="Tunlid A."/>
            <person name="Henrissat B."/>
            <person name="Grigoriev I.V."/>
            <person name="Hibbett D.S."/>
            <person name="Martin F."/>
            <person name="Nordberg H.P."/>
            <person name="Cantor M.N."/>
            <person name="Hua S.X."/>
        </authorList>
    </citation>
    <scope>NUCLEOTIDE SEQUENCE [LARGE SCALE GENOMIC DNA]</scope>
    <source>
        <strain evidence="6">h7</strain>
    </source>
</reference>
<keyword evidence="2 3" id="KW-0175">Coiled coil</keyword>